<dbReference type="PANTHER" id="PTHR44227">
    <property type="match status" value="1"/>
</dbReference>
<accession>E1T567</accession>
<name>E1T567_BURSG</name>
<keyword evidence="2 3" id="KW-0802">TPR repeat</keyword>
<dbReference type="PANTHER" id="PTHR44227:SF3">
    <property type="entry name" value="PROTEIN O-MANNOSYL-TRANSFERASE TMTC4"/>
    <property type="match status" value="1"/>
</dbReference>
<dbReference type="OrthoDB" id="9814129at2"/>
<evidence type="ECO:0000313" key="4">
    <source>
        <dbReference type="EMBL" id="ADN56138.1"/>
    </source>
</evidence>
<dbReference type="KEGG" id="bgf:BC1003_0134"/>
<feature type="repeat" description="TPR" evidence="3">
    <location>
        <begin position="48"/>
        <end position="81"/>
    </location>
</feature>
<dbReference type="EMBL" id="CP002217">
    <property type="protein sequence ID" value="ADN56138.1"/>
    <property type="molecule type" value="Genomic_DNA"/>
</dbReference>
<evidence type="ECO:0000256" key="3">
    <source>
        <dbReference type="PROSITE-ProRule" id="PRU00339"/>
    </source>
</evidence>
<dbReference type="Gene3D" id="1.25.40.10">
    <property type="entry name" value="Tetratricopeptide repeat domain"/>
    <property type="match status" value="2"/>
</dbReference>
<dbReference type="eggNOG" id="COG0457">
    <property type="taxonomic scope" value="Bacteria"/>
</dbReference>
<dbReference type="InterPro" id="IPR011990">
    <property type="entry name" value="TPR-like_helical_dom_sf"/>
</dbReference>
<protein>
    <submittedName>
        <fullName evidence="4">Tetratricopeptide TPR_1 repeat-containing protein</fullName>
    </submittedName>
</protein>
<proteinExistence type="predicted"/>
<dbReference type="STRING" id="640512.BC1003_0134"/>
<dbReference type="SMART" id="SM00028">
    <property type="entry name" value="TPR"/>
    <property type="match status" value="5"/>
</dbReference>
<sequence>MSAMSPAYTEDVERSALTSKADALFSASCVAEAASIYELVLATEPGNVHVLHQMGLACARLNKIVEASAYLERALRLEPERGDLWEHAGLIAAMRGDYANSEQFYRRALSLIGSTATLHRNLADCLRLRGRLREAKAQYIKAIAREPELHHAVRAVAQISTDLGESDDAADFWLRALAIDNSSLKDGIDALLAFGKVKLELPLSRLVSELRMRHATDATALEALCLALYRIDRFAEMFSVARQGIALDLQSVRLHRYAAHALSVRGYVKEAMAYSAEAVRLQPADEISQFQHAELEINASNYEVGWSRHNLFYNTPLARSTRVFPEFRIWEGEPVNGRTFLLVGEQGRGDEIQFVRFAEWLHQQGAVVDVLVSEPVAVIARSMTGVRSVLTRLPRGPYDYWSHMQRMPEHMGLKLSTLPIAMPYVTAQPHLIAFWKARLEALAPSVNRSGKLRVGIVWAGGPHSALDRFRSIDIHALRPLFSVPGTTWFSLQKGEREREGEALTDAFDFHTLGPVIEDFGDTLAILATLDLVVSVDTSVAHLAGAANLPVWVLVPAYAQWRWLQERTDSPWYPSMRLFRQRELGNWDSAIGEVRAALEERHLQASEKSPDR</sequence>
<dbReference type="Pfam" id="PF13181">
    <property type="entry name" value="TPR_8"/>
    <property type="match status" value="1"/>
</dbReference>
<dbReference type="Gene3D" id="3.40.50.2000">
    <property type="entry name" value="Glycogen Phosphorylase B"/>
    <property type="match status" value="1"/>
</dbReference>
<dbReference type="HOGENOM" id="CLU_010140_1_1_4"/>
<evidence type="ECO:0000256" key="1">
    <source>
        <dbReference type="ARBA" id="ARBA00022737"/>
    </source>
</evidence>
<keyword evidence="1" id="KW-0677">Repeat</keyword>
<organism evidence="4">
    <name type="scientific">Burkholderia sp. (strain CCGE1003)</name>
    <dbReference type="NCBI Taxonomy" id="640512"/>
    <lineage>
        <taxon>Bacteria</taxon>
        <taxon>Pseudomonadati</taxon>
        <taxon>Pseudomonadota</taxon>
        <taxon>Betaproteobacteria</taxon>
        <taxon>Burkholderiales</taxon>
        <taxon>Burkholderiaceae</taxon>
        <taxon>Burkholderia</taxon>
    </lineage>
</organism>
<reference evidence="4" key="1">
    <citation type="submission" date="2010-09" db="EMBL/GenBank/DDBJ databases">
        <title>Complete sequence of chromosome1 of Burkholderia sp. CCGE1003.</title>
        <authorList>
            <consortium name="US DOE Joint Genome Institute"/>
            <person name="Lucas S."/>
            <person name="Copeland A."/>
            <person name="Lapidus A."/>
            <person name="Cheng J.-F."/>
            <person name="Bruce D."/>
            <person name="Goodwin L."/>
            <person name="Pitluck S."/>
            <person name="Daligault H."/>
            <person name="Davenport K."/>
            <person name="Detter J.C."/>
            <person name="Han C."/>
            <person name="Tapia R."/>
            <person name="Land M."/>
            <person name="Hauser L."/>
            <person name="Jeffries C."/>
            <person name="Kyrpides N."/>
            <person name="Ivanova N."/>
            <person name="Ovchinnikova G."/>
            <person name="Martinez-Romero E."/>
            <person name="Rogel M.A."/>
            <person name="Auchtung J."/>
            <person name="Tiedje J.M."/>
            <person name="Woyke T."/>
        </authorList>
    </citation>
    <scope>NUCLEOTIDE SEQUENCE</scope>
    <source>
        <strain evidence="4">CCGE1003</strain>
    </source>
</reference>
<dbReference type="eggNOG" id="COG0859">
    <property type="taxonomic scope" value="Bacteria"/>
</dbReference>
<dbReference type="AlphaFoldDB" id="E1T567"/>
<dbReference type="InterPro" id="IPR052346">
    <property type="entry name" value="O-mannosyl-transferase_TMTC"/>
</dbReference>
<evidence type="ECO:0000256" key="2">
    <source>
        <dbReference type="ARBA" id="ARBA00022803"/>
    </source>
</evidence>
<dbReference type="InterPro" id="IPR019734">
    <property type="entry name" value="TPR_rpt"/>
</dbReference>
<dbReference type="SUPFAM" id="SSF48452">
    <property type="entry name" value="TPR-like"/>
    <property type="match status" value="2"/>
</dbReference>
<gene>
    <name evidence="4" type="ordered locus">BC1003_0134</name>
</gene>
<dbReference type="SUPFAM" id="SSF53756">
    <property type="entry name" value="UDP-Glycosyltransferase/glycogen phosphorylase"/>
    <property type="match status" value="1"/>
</dbReference>
<dbReference type="PROSITE" id="PS50005">
    <property type="entry name" value="TPR"/>
    <property type="match status" value="1"/>
</dbReference>